<dbReference type="SMART" id="SM00173">
    <property type="entry name" value="RAS"/>
    <property type="match status" value="1"/>
</dbReference>
<keyword evidence="4" id="KW-0449">Lipoprotein</keyword>
<evidence type="ECO:0000256" key="3">
    <source>
        <dbReference type="ARBA" id="ARBA00023134"/>
    </source>
</evidence>
<dbReference type="InterPro" id="IPR005225">
    <property type="entry name" value="Small_GTP-bd"/>
</dbReference>
<dbReference type="Gene3D" id="3.40.50.300">
    <property type="entry name" value="P-loop containing nucleotide triphosphate hydrolases"/>
    <property type="match status" value="1"/>
</dbReference>
<dbReference type="PROSITE" id="PS51419">
    <property type="entry name" value="RAB"/>
    <property type="match status" value="1"/>
</dbReference>
<evidence type="ECO:0000313" key="5">
    <source>
        <dbReference type="EMBL" id="NDV37816.1"/>
    </source>
</evidence>
<dbReference type="PANTHER" id="PTHR47980">
    <property type="entry name" value="LD44762P"/>
    <property type="match status" value="1"/>
</dbReference>
<name>A0A6B2LL81_9EUKA</name>
<dbReference type="Pfam" id="PF00071">
    <property type="entry name" value="Ras"/>
    <property type="match status" value="1"/>
</dbReference>
<reference evidence="5" key="1">
    <citation type="journal article" date="2020" name="J. Eukaryot. Microbiol.">
        <title>De novo Sequencing, Assembly and Annotation of the Transcriptome for the Free-Living Testate Amoeba Arcella intermedia.</title>
        <authorList>
            <person name="Ribeiro G.M."/>
            <person name="Porfirio-Sousa A.L."/>
            <person name="Maurer-Alcala X.X."/>
            <person name="Katz L.A."/>
            <person name="Lahr D.J.G."/>
        </authorList>
    </citation>
    <scope>NUCLEOTIDE SEQUENCE</scope>
</reference>
<dbReference type="PROSITE" id="PS51420">
    <property type="entry name" value="RHO"/>
    <property type="match status" value="1"/>
</dbReference>
<dbReference type="SMART" id="SM00174">
    <property type="entry name" value="RHO"/>
    <property type="match status" value="1"/>
</dbReference>
<accession>A0A6B2LL81</accession>
<evidence type="ECO:0000256" key="4">
    <source>
        <dbReference type="ARBA" id="ARBA00023288"/>
    </source>
</evidence>
<organism evidence="5">
    <name type="scientific">Arcella intermedia</name>
    <dbReference type="NCBI Taxonomy" id="1963864"/>
    <lineage>
        <taxon>Eukaryota</taxon>
        <taxon>Amoebozoa</taxon>
        <taxon>Tubulinea</taxon>
        <taxon>Elardia</taxon>
        <taxon>Arcellinida</taxon>
        <taxon>Sphaerothecina</taxon>
        <taxon>Arcellidae</taxon>
        <taxon>Arcella</taxon>
    </lineage>
</organism>
<sequence length="153" mass="17422">MLRFADDTFTESYISTIGVDFKIRTLSIDGYEVKLQIWDTSGQERFRTITSSYYRGASAILLVYDISDSASFSEIEYWNQEVTRYAAENVLRVLVGNKCDLESYRQVATSVAQDFASSMNISFMETSAKTGQNVNQLFNDLASNLLKRRLNSQ</sequence>
<dbReference type="SMART" id="SM00175">
    <property type="entry name" value="RAB"/>
    <property type="match status" value="1"/>
</dbReference>
<dbReference type="PROSITE" id="PS51421">
    <property type="entry name" value="RAS"/>
    <property type="match status" value="1"/>
</dbReference>
<keyword evidence="3" id="KW-0342">GTP-binding</keyword>
<dbReference type="NCBIfam" id="TIGR00231">
    <property type="entry name" value="small_GTP"/>
    <property type="match status" value="1"/>
</dbReference>
<dbReference type="EMBL" id="GIBP01008847">
    <property type="protein sequence ID" value="NDV37816.1"/>
    <property type="molecule type" value="Transcribed_RNA"/>
</dbReference>
<dbReference type="AlphaFoldDB" id="A0A6B2LL81"/>
<dbReference type="InterPro" id="IPR050305">
    <property type="entry name" value="Small_GTPase_Rab"/>
</dbReference>
<evidence type="ECO:0000256" key="2">
    <source>
        <dbReference type="ARBA" id="ARBA00022741"/>
    </source>
</evidence>
<dbReference type="InterPro" id="IPR001806">
    <property type="entry name" value="Small_GTPase"/>
</dbReference>
<dbReference type="PRINTS" id="PR00449">
    <property type="entry name" value="RASTRNSFRMNG"/>
</dbReference>
<keyword evidence="2" id="KW-0547">Nucleotide-binding</keyword>
<dbReference type="GO" id="GO:0005525">
    <property type="term" value="F:GTP binding"/>
    <property type="evidence" value="ECO:0007669"/>
    <property type="project" value="UniProtKB-KW"/>
</dbReference>
<evidence type="ECO:0000256" key="1">
    <source>
        <dbReference type="ARBA" id="ARBA00006270"/>
    </source>
</evidence>
<dbReference type="InterPro" id="IPR027417">
    <property type="entry name" value="P-loop_NTPase"/>
</dbReference>
<dbReference type="FunFam" id="3.40.50.300:FF:001447">
    <property type="entry name" value="Ras-related protein Rab-1B"/>
    <property type="match status" value="1"/>
</dbReference>
<comment type="similarity">
    <text evidence="1">Belongs to the small GTPase superfamily. Rab family.</text>
</comment>
<protein>
    <submittedName>
        <fullName evidence="5">Uncharacterized protein</fullName>
    </submittedName>
</protein>
<dbReference type="GO" id="GO:0003924">
    <property type="term" value="F:GTPase activity"/>
    <property type="evidence" value="ECO:0007669"/>
    <property type="project" value="InterPro"/>
</dbReference>
<proteinExistence type="inferred from homology"/>
<dbReference type="SUPFAM" id="SSF52540">
    <property type="entry name" value="P-loop containing nucleoside triphosphate hydrolases"/>
    <property type="match status" value="1"/>
</dbReference>